<evidence type="ECO:0000313" key="20">
    <source>
        <dbReference type="Proteomes" id="UP001596457"/>
    </source>
</evidence>
<dbReference type="Gene3D" id="3.30.1490.20">
    <property type="entry name" value="ATP-grasp fold, A domain"/>
    <property type="match status" value="1"/>
</dbReference>
<dbReference type="PANTHER" id="PTHR43030:SF1">
    <property type="entry name" value="PHOSPHOENOLPYRUVATE SYNTHASE"/>
    <property type="match status" value="1"/>
</dbReference>
<evidence type="ECO:0000313" key="19">
    <source>
        <dbReference type="EMBL" id="MFC7462753.1"/>
    </source>
</evidence>
<sequence length="796" mass="86730">MSERFSATALVVPFEQLRMTDVEVVGGKNASLGEMISQLPQGVRVPTGFATTAHAFREFLKFNGLADRINAQLDKLDTEDVRELAKVGAEIRAMVEAQPFPADLEAAIRAEFARLSAGNADASFAVRSSATAEDLPDASFAGQQETFLNVHGIEDVLHKMKEVFASLYNDRAISYRVHKGFAHAEVALSAGVQRMVRSDLGAAGVMFTIDTESGFEEVVFITSSYGLGETVVQGAVNPDEFYVHKPMLKAGKQAVIRRNLGSKLIEMVFSTPEEKAQSGKLVKTVDVPVEQRNRYSLTNAEVEQLAKYALVIEEHYGRPMDIEWGKDGTDGQLYILQARPETVKSQAGNQVEYRYKLKGKGSVLASGRAIGQKVGTGPVRLVHNISEMDKVQPGDVLVTDMTDPNWEPVMKRASAIVTNRGGRTCHAAIIARELGIPAVVGCGDATDHLKDGTLVTVSCAEGDTGHIYDGLLETEVTEVQRGTMPEIDVKIMMNVGNPQLAFDFAQLPNGGVGLARLEFIINNNIGVHPKAILDYPQIDADLKKAVESVARGHASPRAFYVDKVAEGVATIAAAFWPKPVIVRLSDFKSNEYRKLVGGSRYEPEEENPMLGFRGAARYISEDFGEAFAMECEALKRVREDMGLTNVQVMVPFVRTLGQAERVVNLLSKHGLKRGENDLKLIMMCEIPSNAVLAKQFLSYFDGFSIGSNDLTQLTLGLDRDSGLELLAHDFDERDPAVKALLSMAIGACKAEGKYVGICGQGPSDHPDFAQWLRDEGISSISLNPDSVIDTWKLLAG</sequence>
<dbReference type="InterPro" id="IPR008279">
    <property type="entry name" value="PEP-util_enz_mobile_dom"/>
</dbReference>
<keyword evidence="11 15" id="KW-0067">ATP-binding</keyword>
<comment type="similarity">
    <text evidence="4 15">Belongs to the PEP-utilizing enzyme family.</text>
</comment>
<dbReference type="EMBL" id="JBHTBZ010000080">
    <property type="protein sequence ID" value="MFC7462753.1"/>
    <property type="molecule type" value="Genomic_DNA"/>
</dbReference>
<protein>
    <recommendedName>
        <fullName evidence="6 15">Phosphoenolpyruvate synthase</fullName>
        <shortName evidence="15">PEP synthase</shortName>
        <ecNumber evidence="5 15">2.7.9.2</ecNumber>
    </recommendedName>
    <alternativeName>
        <fullName evidence="13 15">Pyruvate, water dikinase</fullName>
    </alternativeName>
</protein>
<keyword evidence="7 15" id="KW-0808">Transferase</keyword>
<dbReference type="InterPro" id="IPR023151">
    <property type="entry name" value="PEP_util_CS"/>
</dbReference>
<dbReference type="PANTHER" id="PTHR43030">
    <property type="entry name" value="PHOSPHOENOLPYRUVATE SYNTHASE"/>
    <property type="match status" value="1"/>
</dbReference>
<dbReference type="SUPFAM" id="SSF56059">
    <property type="entry name" value="Glutathione synthetase ATP-binding domain-like"/>
    <property type="match status" value="1"/>
</dbReference>
<evidence type="ECO:0000256" key="9">
    <source>
        <dbReference type="ARBA" id="ARBA00022741"/>
    </source>
</evidence>
<dbReference type="Gene3D" id="3.50.30.10">
    <property type="entry name" value="Phosphohistidine domain"/>
    <property type="match status" value="1"/>
</dbReference>
<dbReference type="InterPro" id="IPR013815">
    <property type="entry name" value="ATP_grasp_subdomain_1"/>
</dbReference>
<evidence type="ECO:0000256" key="13">
    <source>
        <dbReference type="ARBA" id="ARBA00033470"/>
    </source>
</evidence>
<evidence type="ECO:0000259" key="18">
    <source>
        <dbReference type="Pfam" id="PF02896"/>
    </source>
</evidence>
<evidence type="ECO:0000256" key="7">
    <source>
        <dbReference type="ARBA" id="ARBA00022679"/>
    </source>
</evidence>
<keyword evidence="8 15" id="KW-0479">Metal-binding</keyword>
<dbReference type="InterPro" id="IPR002192">
    <property type="entry name" value="PPDK_AMP/ATP-bd"/>
</dbReference>
<feature type="domain" description="PEP-utilising enzyme C-terminal" evidence="18">
    <location>
        <begin position="477"/>
        <end position="794"/>
    </location>
</feature>
<evidence type="ECO:0000259" key="16">
    <source>
        <dbReference type="Pfam" id="PF00391"/>
    </source>
</evidence>
<comment type="function">
    <text evidence="2 15">Catalyzes the phosphorylation of pyruvate to phosphoenolpyruvate.</text>
</comment>
<evidence type="ECO:0000256" key="4">
    <source>
        <dbReference type="ARBA" id="ARBA00007837"/>
    </source>
</evidence>
<evidence type="ECO:0000256" key="5">
    <source>
        <dbReference type="ARBA" id="ARBA00011996"/>
    </source>
</evidence>
<dbReference type="Pfam" id="PF00391">
    <property type="entry name" value="PEP-utilizers"/>
    <property type="match status" value="1"/>
</dbReference>
<feature type="domain" description="Pyruvate phosphate dikinase AMP/ATP-binding" evidence="17">
    <location>
        <begin position="23"/>
        <end position="350"/>
    </location>
</feature>
<name>A0ABW2SHP9_9BURK</name>
<dbReference type="PIRSF" id="PIRSF000854">
    <property type="entry name" value="PEP_synthase"/>
    <property type="match status" value="1"/>
</dbReference>
<dbReference type="RefSeq" id="WP_382203821.1">
    <property type="nucleotide sequence ID" value="NZ_JBHTBZ010000080.1"/>
</dbReference>
<dbReference type="GO" id="GO:0008986">
    <property type="term" value="F:pyruvate, water dikinase activity"/>
    <property type="evidence" value="ECO:0007669"/>
    <property type="project" value="UniProtKB-EC"/>
</dbReference>
<dbReference type="PROSITE" id="PS00742">
    <property type="entry name" value="PEP_ENZYMES_2"/>
    <property type="match status" value="1"/>
</dbReference>
<evidence type="ECO:0000256" key="14">
    <source>
        <dbReference type="ARBA" id="ARBA00047700"/>
    </source>
</evidence>
<dbReference type="InterPro" id="IPR018274">
    <property type="entry name" value="PEP_util_AS"/>
</dbReference>
<reference evidence="20" key="1">
    <citation type="journal article" date="2019" name="Int. J. Syst. Evol. Microbiol.">
        <title>The Global Catalogue of Microorganisms (GCM) 10K type strain sequencing project: providing services to taxonomists for standard genome sequencing and annotation.</title>
        <authorList>
            <consortium name="The Broad Institute Genomics Platform"/>
            <consortium name="The Broad Institute Genome Sequencing Center for Infectious Disease"/>
            <person name="Wu L."/>
            <person name="Ma J."/>
        </authorList>
    </citation>
    <scope>NUCLEOTIDE SEQUENCE [LARGE SCALE GENOMIC DNA]</scope>
    <source>
        <strain evidence="20">CCUG 53903</strain>
    </source>
</reference>
<dbReference type="InterPro" id="IPR015813">
    <property type="entry name" value="Pyrv/PenolPyrv_kinase-like_dom"/>
</dbReference>
<evidence type="ECO:0000259" key="17">
    <source>
        <dbReference type="Pfam" id="PF01326"/>
    </source>
</evidence>
<dbReference type="InterPro" id="IPR000121">
    <property type="entry name" value="PEP_util_C"/>
</dbReference>
<gene>
    <name evidence="19" type="primary">ppsA</name>
    <name evidence="19" type="ORF">ACFQU0_20235</name>
</gene>
<dbReference type="SUPFAM" id="SSF52009">
    <property type="entry name" value="Phosphohistidine domain"/>
    <property type="match status" value="1"/>
</dbReference>
<dbReference type="Gene3D" id="3.30.470.20">
    <property type="entry name" value="ATP-grasp fold, B domain"/>
    <property type="match status" value="1"/>
</dbReference>
<evidence type="ECO:0000256" key="2">
    <source>
        <dbReference type="ARBA" id="ARBA00002988"/>
    </source>
</evidence>
<comment type="caution">
    <text evidence="19">The sequence shown here is derived from an EMBL/GenBank/DDBJ whole genome shotgun (WGS) entry which is preliminary data.</text>
</comment>
<evidence type="ECO:0000256" key="1">
    <source>
        <dbReference type="ARBA" id="ARBA00001946"/>
    </source>
</evidence>
<comment type="catalytic activity">
    <reaction evidence="14 15">
        <text>pyruvate + ATP + H2O = phosphoenolpyruvate + AMP + phosphate + 2 H(+)</text>
        <dbReference type="Rhea" id="RHEA:11364"/>
        <dbReference type="ChEBI" id="CHEBI:15361"/>
        <dbReference type="ChEBI" id="CHEBI:15377"/>
        <dbReference type="ChEBI" id="CHEBI:15378"/>
        <dbReference type="ChEBI" id="CHEBI:30616"/>
        <dbReference type="ChEBI" id="CHEBI:43474"/>
        <dbReference type="ChEBI" id="CHEBI:58702"/>
        <dbReference type="ChEBI" id="CHEBI:456215"/>
        <dbReference type="EC" id="2.7.9.2"/>
    </reaction>
</comment>
<accession>A0ABW2SHP9</accession>
<dbReference type="PROSITE" id="PS00370">
    <property type="entry name" value="PEP_ENZYMES_PHOS_SITE"/>
    <property type="match status" value="1"/>
</dbReference>
<organism evidence="19 20">
    <name type="scientific">Hydrogenophaga defluvii</name>
    <dbReference type="NCBI Taxonomy" id="249410"/>
    <lineage>
        <taxon>Bacteria</taxon>
        <taxon>Pseudomonadati</taxon>
        <taxon>Pseudomonadota</taxon>
        <taxon>Betaproteobacteria</taxon>
        <taxon>Burkholderiales</taxon>
        <taxon>Comamonadaceae</taxon>
        <taxon>Hydrogenophaga</taxon>
    </lineage>
</organism>
<dbReference type="Gene3D" id="3.20.20.60">
    <property type="entry name" value="Phosphoenolpyruvate-binding domains"/>
    <property type="match status" value="1"/>
</dbReference>
<dbReference type="InterPro" id="IPR040442">
    <property type="entry name" value="Pyrv_kinase-like_dom_sf"/>
</dbReference>
<dbReference type="NCBIfam" id="NF005057">
    <property type="entry name" value="PRK06464.1"/>
    <property type="match status" value="1"/>
</dbReference>
<comment type="pathway">
    <text evidence="3 15">Carbohydrate biosynthesis; gluconeogenesis.</text>
</comment>
<feature type="domain" description="PEP-utilising enzyme mobile" evidence="16">
    <location>
        <begin position="392"/>
        <end position="462"/>
    </location>
</feature>
<dbReference type="Pfam" id="PF01326">
    <property type="entry name" value="PPDK_N"/>
    <property type="match status" value="1"/>
</dbReference>
<dbReference type="SUPFAM" id="SSF51621">
    <property type="entry name" value="Phosphoenolpyruvate/pyruvate domain"/>
    <property type="match status" value="1"/>
</dbReference>
<keyword evidence="10 15" id="KW-0418">Kinase</keyword>
<dbReference type="NCBIfam" id="TIGR01418">
    <property type="entry name" value="PEP_synth"/>
    <property type="match status" value="1"/>
</dbReference>
<dbReference type="EC" id="2.7.9.2" evidence="5 15"/>
<keyword evidence="9 15" id="KW-0547">Nucleotide-binding</keyword>
<evidence type="ECO:0000256" key="10">
    <source>
        <dbReference type="ARBA" id="ARBA00022777"/>
    </source>
</evidence>
<evidence type="ECO:0000256" key="8">
    <source>
        <dbReference type="ARBA" id="ARBA00022723"/>
    </source>
</evidence>
<evidence type="ECO:0000256" key="11">
    <source>
        <dbReference type="ARBA" id="ARBA00022840"/>
    </source>
</evidence>
<evidence type="ECO:0000256" key="15">
    <source>
        <dbReference type="PIRNR" id="PIRNR000854"/>
    </source>
</evidence>
<keyword evidence="12 15" id="KW-0460">Magnesium</keyword>
<dbReference type="InterPro" id="IPR006319">
    <property type="entry name" value="PEP_synth"/>
</dbReference>
<proteinExistence type="inferred from homology"/>
<keyword evidence="20" id="KW-1185">Reference proteome</keyword>
<dbReference type="InterPro" id="IPR036637">
    <property type="entry name" value="Phosphohistidine_dom_sf"/>
</dbReference>
<dbReference type="Pfam" id="PF02896">
    <property type="entry name" value="PEP-utilizers_C"/>
    <property type="match status" value="1"/>
</dbReference>
<comment type="cofactor">
    <cofactor evidence="1 15">
        <name>Mg(2+)</name>
        <dbReference type="ChEBI" id="CHEBI:18420"/>
    </cofactor>
</comment>
<dbReference type="Proteomes" id="UP001596457">
    <property type="component" value="Unassembled WGS sequence"/>
</dbReference>
<evidence type="ECO:0000256" key="12">
    <source>
        <dbReference type="ARBA" id="ARBA00022842"/>
    </source>
</evidence>
<evidence type="ECO:0000256" key="3">
    <source>
        <dbReference type="ARBA" id="ARBA00004742"/>
    </source>
</evidence>
<evidence type="ECO:0000256" key="6">
    <source>
        <dbReference type="ARBA" id="ARBA00021623"/>
    </source>
</evidence>